<dbReference type="GO" id="GO:0008198">
    <property type="term" value="F:ferrous iron binding"/>
    <property type="evidence" value="ECO:0007669"/>
    <property type="project" value="InterPro"/>
</dbReference>
<dbReference type="InterPro" id="IPR037523">
    <property type="entry name" value="VOC_core"/>
</dbReference>
<evidence type="ECO:0000256" key="6">
    <source>
        <dbReference type="ARBA" id="ARBA00023002"/>
    </source>
</evidence>
<dbReference type="InterPro" id="IPR029068">
    <property type="entry name" value="Glyas_Bleomycin-R_OHBP_Dase"/>
</dbReference>
<dbReference type="InterPro" id="IPR000486">
    <property type="entry name" value="Xdiol_ring_cleave_dOase_1/2"/>
</dbReference>
<accession>A0A126SXH1</accession>
<keyword evidence="6 8" id="KW-0560">Oxidoreductase</keyword>
<gene>
    <name evidence="10" type="primary">edoW</name>
</gene>
<evidence type="ECO:0000256" key="8">
    <source>
        <dbReference type="RuleBase" id="RU000683"/>
    </source>
</evidence>
<evidence type="ECO:0000259" key="9">
    <source>
        <dbReference type="PROSITE" id="PS51819"/>
    </source>
</evidence>
<dbReference type="PROSITE" id="PS51819">
    <property type="entry name" value="VOC"/>
    <property type="match status" value="2"/>
</dbReference>
<keyword evidence="4 8" id="KW-0058">Aromatic hydrocarbons catabolism</keyword>
<name>A0A126SXH1_9BACT</name>
<feature type="domain" description="VOC" evidence="9">
    <location>
        <begin position="5"/>
        <end position="119"/>
    </location>
</feature>
<dbReference type="EMBL" id="KU144964">
    <property type="protein sequence ID" value="AMK58997.1"/>
    <property type="molecule type" value="Genomic_DNA"/>
</dbReference>
<evidence type="ECO:0000256" key="5">
    <source>
        <dbReference type="ARBA" id="ARBA00022964"/>
    </source>
</evidence>
<dbReference type="PROSITE" id="PS00082">
    <property type="entry name" value="EXTRADIOL_DIOXYGENAS"/>
    <property type="match status" value="1"/>
</dbReference>
<keyword evidence="3" id="KW-0479">Metal-binding</keyword>
<evidence type="ECO:0000256" key="7">
    <source>
        <dbReference type="ARBA" id="ARBA00023004"/>
    </source>
</evidence>
<dbReference type="CDD" id="cd07252">
    <property type="entry name" value="BphC1-RGP6_N_like"/>
    <property type="match status" value="1"/>
</dbReference>
<comment type="cofactor">
    <cofactor evidence="1 8">
        <name>Fe(2+)</name>
        <dbReference type="ChEBI" id="CHEBI:29033"/>
    </cofactor>
</comment>
<keyword evidence="5 8" id="KW-0223">Dioxygenase</keyword>
<comment type="similarity">
    <text evidence="2 8">Belongs to the extradiol ring-cleavage dioxygenase family.</text>
</comment>
<keyword evidence="7 8" id="KW-0408">Iron</keyword>
<reference evidence="10" key="1">
    <citation type="journal article" date="2016" name="Appl. Environ. Microbiol.">
        <title>Functional Metagenomics of a Biostimulated Petroleum-Contaminated Soil Reveals an Extraordinary Diversity of Extradiol Dioxygenases.</title>
        <authorList>
            <person name="Terron-Gonzalez L."/>
            <person name="Martin-Cabello G."/>
            <person name="Ferrer M."/>
            <person name="Santero E."/>
        </authorList>
    </citation>
    <scope>NUCLEOTIDE SEQUENCE</scope>
</reference>
<dbReference type="SUPFAM" id="SSF54593">
    <property type="entry name" value="Glyoxalase/Bleomycin resistance protein/Dihydroxybiphenyl dioxygenase"/>
    <property type="match status" value="2"/>
</dbReference>
<sequence>MSIERLGYLGFAVKDVTAWDHFLTKNVGLMAAGTAGDAALYRVDQRAWRIAVHPGELDDLAYAGMEVDNAAALERMADKLRQAGVAFTRGDEALAQQRNVMGLLCLEDPFGLPLEIYYGPAEIFQEPLLPGAPVSGFVTDDQGMGHFLRAVPDPAKALAFYTEVLGMALSDIIDIQIGPQTCVRAHFLHCNGRHHTIAIAAFPVPKRIHHFMLQARTIDDVGHAFDRLDAAGCITSLLGRHTNDHTISFYADTPSPMIELEFGWGSRTVDPSWTVVRHNRTAQWGHKSVRGQR</sequence>
<evidence type="ECO:0000256" key="2">
    <source>
        <dbReference type="ARBA" id="ARBA00008784"/>
    </source>
</evidence>
<dbReference type="Pfam" id="PF00903">
    <property type="entry name" value="Glyoxalase"/>
    <property type="match status" value="1"/>
</dbReference>
<dbReference type="Gene3D" id="3.10.180.10">
    <property type="entry name" value="2,3-Dihydroxybiphenyl 1,2-Dioxygenase, domain 1"/>
    <property type="match status" value="2"/>
</dbReference>
<evidence type="ECO:0000313" key="10">
    <source>
        <dbReference type="EMBL" id="AMK58997.1"/>
    </source>
</evidence>
<evidence type="ECO:0000256" key="1">
    <source>
        <dbReference type="ARBA" id="ARBA00001954"/>
    </source>
</evidence>
<dbReference type="CDD" id="cd07237">
    <property type="entry name" value="BphC1-RGP6_C_like"/>
    <property type="match status" value="1"/>
</dbReference>
<organism evidence="10">
    <name type="scientific">uncultured bacterium UPO34_UPO40</name>
    <dbReference type="NCBI Taxonomy" id="1776961"/>
    <lineage>
        <taxon>Bacteria</taxon>
        <taxon>environmental samples</taxon>
    </lineage>
</organism>
<dbReference type="AlphaFoldDB" id="A0A126SXH1"/>
<evidence type="ECO:0000256" key="3">
    <source>
        <dbReference type="ARBA" id="ARBA00022723"/>
    </source>
</evidence>
<evidence type="ECO:0000256" key="4">
    <source>
        <dbReference type="ARBA" id="ARBA00022797"/>
    </source>
</evidence>
<feature type="domain" description="VOC" evidence="9">
    <location>
        <begin position="143"/>
        <end position="265"/>
    </location>
</feature>
<dbReference type="Pfam" id="PF22632">
    <property type="entry name" value="BphC_D1"/>
    <property type="match status" value="1"/>
</dbReference>
<proteinExistence type="inferred from homology"/>
<dbReference type="GO" id="GO:0051213">
    <property type="term" value="F:dioxygenase activity"/>
    <property type="evidence" value="ECO:0007669"/>
    <property type="project" value="UniProtKB-KW"/>
</dbReference>
<dbReference type="InterPro" id="IPR004360">
    <property type="entry name" value="Glyas_Fos-R_dOase_dom"/>
</dbReference>
<protein>
    <submittedName>
        <fullName evidence="10">2,3-dihydroxybiphenyl dioxygenase</fullName>
    </submittedName>
</protein>